<proteinExistence type="predicted"/>
<evidence type="ECO:0000313" key="2">
    <source>
        <dbReference type="Proteomes" id="UP000601597"/>
    </source>
</evidence>
<keyword evidence="2" id="KW-1185">Reference proteome</keyword>
<reference evidence="2" key="1">
    <citation type="journal article" date="2019" name="Int. J. Syst. Evol. Microbiol.">
        <title>The Global Catalogue of Microorganisms (GCM) 10K type strain sequencing project: providing services to taxonomists for standard genome sequencing and annotation.</title>
        <authorList>
            <consortium name="The Broad Institute Genomics Platform"/>
            <consortium name="The Broad Institute Genome Sequencing Center for Infectious Disease"/>
            <person name="Wu L."/>
            <person name="Ma J."/>
        </authorList>
    </citation>
    <scope>NUCLEOTIDE SEQUENCE [LARGE SCALE GENOMIC DNA]</scope>
    <source>
        <strain evidence="2">KCTC 22280</strain>
    </source>
</reference>
<organism evidence="1 2">
    <name type="scientific">Marinobacter zhanjiangensis</name>
    <dbReference type="NCBI Taxonomy" id="578215"/>
    <lineage>
        <taxon>Bacteria</taxon>
        <taxon>Pseudomonadati</taxon>
        <taxon>Pseudomonadota</taxon>
        <taxon>Gammaproteobacteria</taxon>
        <taxon>Pseudomonadales</taxon>
        <taxon>Marinobacteraceae</taxon>
        <taxon>Marinobacter</taxon>
    </lineage>
</organism>
<protein>
    <submittedName>
        <fullName evidence="1">Uncharacterized protein</fullName>
    </submittedName>
</protein>
<name>A0ABQ3AQD1_9GAMM</name>
<evidence type="ECO:0000313" key="1">
    <source>
        <dbReference type="EMBL" id="GGY60724.1"/>
    </source>
</evidence>
<dbReference type="EMBL" id="BMXV01000001">
    <property type="protein sequence ID" value="GGY60724.1"/>
    <property type="molecule type" value="Genomic_DNA"/>
</dbReference>
<dbReference type="RefSeq" id="WP_189572073.1">
    <property type="nucleotide sequence ID" value="NZ_BMXV01000001.1"/>
</dbReference>
<comment type="caution">
    <text evidence="1">The sequence shown here is derived from an EMBL/GenBank/DDBJ whole genome shotgun (WGS) entry which is preliminary data.</text>
</comment>
<gene>
    <name evidence="1" type="ORF">GCM10007071_04300</name>
</gene>
<accession>A0ABQ3AQD1</accession>
<sequence length="158" mass="16812">MSPIKPGRIWGSGLLLLTLFPGWALGEQSPVNSTSLVLEVRYCECAVVNPDGPQVDVLPGFLEESTRLQADVPEAGRGSLSTDDISLTFEVGDVKDSPGTYRFTHSGSYATGTGYSSSKADLMLMEGQWVPLVQIGQKSTGENTVYGVAARLVDVRGS</sequence>
<dbReference type="Proteomes" id="UP000601597">
    <property type="component" value="Unassembled WGS sequence"/>
</dbReference>